<accession>A0A9P4XZM0</accession>
<dbReference type="Proteomes" id="UP000803844">
    <property type="component" value="Unassembled WGS sequence"/>
</dbReference>
<keyword evidence="1" id="KW-0732">Signal</keyword>
<dbReference type="RefSeq" id="XP_040774807.1">
    <property type="nucleotide sequence ID" value="XM_040925795.1"/>
</dbReference>
<keyword evidence="3" id="KW-1185">Reference proteome</keyword>
<dbReference type="AlphaFoldDB" id="A0A9P4XZM0"/>
<evidence type="ECO:0000313" key="3">
    <source>
        <dbReference type="Proteomes" id="UP000803844"/>
    </source>
</evidence>
<reference evidence="2" key="1">
    <citation type="journal article" date="2020" name="Phytopathology">
        <title>Genome sequence of the chestnut blight fungus Cryphonectria parasitica EP155: A fundamental resource for an archetypical invasive plant pathogen.</title>
        <authorList>
            <person name="Crouch J.A."/>
            <person name="Dawe A."/>
            <person name="Aerts A."/>
            <person name="Barry K."/>
            <person name="Churchill A.C.L."/>
            <person name="Grimwood J."/>
            <person name="Hillman B."/>
            <person name="Milgroom M.G."/>
            <person name="Pangilinan J."/>
            <person name="Smith M."/>
            <person name="Salamov A."/>
            <person name="Schmutz J."/>
            <person name="Yadav J."/>
            <person name="Grigoriev I.V."/>
            <person name="Nuss D."/>
        </authorList>
    </citation>
    <scope>NUCLEOTIDE SEQUENCE</scope>
    <source>
        <strain evidence="2">EP155</strain>
    </source>
</reference>
<dbReference type="OrthoDB" id="10357564at2759"/>
<feature type="chain" id="PRO_5040488958" evidence="1">
    <location>
        <begin position="18"/>
        <end position="387"/>
    </location>
</feature>
<gene>
    <name evidence="2" type="ORF">M406DRAFT_75079</name>
</gene>
<feature type="signal peptide" evidence="1">
    <location>
        <begin position="1"/>
        <end position="17"/>
    </location>
</feature>
<evidence type="ECO:0000313" key="2">
    <source>
        <dbReference type="EMBL" id="KAF3763846.1"/>
    </source>
</evidence>
<name>A0A9P4XZM0_CRYP1</name>
<dbReference type="GeneID" id="63842924"/>
<proteinExistence type="predicted"/>
<sequence length="387" mass="43135">MQPLTIFAGCLIVLASALVAPCPPSRPVHITNRSLDFGADLINKINSFPGSANIKVIFTCMKKDHSWKADWSKEKEGKVTFSSIDSKCCEKTEKGWEQYKSSWDKLAVATFNQPCNGGELAGLTPENARRLHHIMGDHENIRKLPNLVSLIDYLQFLCLKALCYFHHYHPLASTTTCTVVVTSVSSSSVTDFIVHSEANFGSCITYSDQQALYLANMQLTSILAALIGAAGIMAYSSQSGSEAPADDLSLLREALTPLSDLGEAQFPLSRRGDHPSRLWPKPLRDDWRCMKAAGVKYPDVHGDWSRKSEGIHTSWGFPTSCCRPFAKAWKEREAAGKTRGIHAEFSNTKKTGDADDCDRVVMSKIKRHHWPYLNRFWKDFGVFEGQE</sequence>
<comment type="caution">
    <text evidence="2">The sequence shown here is derived from an EMBL/GenBank/DDBJ whole genome shotgun (WGS) entry which is preliminary data.</text>
</comment>
<protein>
    <submittedName>
        <fullName evidence="2">Uncharacterized protein</fullName>
    </submittedName>
</protein>
<dbReference type="EMBL" id="MU032349">
    <property type="protein sequence ID" value="KAF3763846.1"/>
    <property type="molecule type" value="Genomic_DNA"/>
</dbReference>
<evidence type="ECO:0000256" key="1">
    <source>
        <dbReference type="SAM" id="SignalP"/>
    </source>
</evidence>
<organism evidence="2 3">
    <name type="scientific">Cryphonectria parasitica (strain ATCC 38755 / EP155)</name>
    <dbReference type="NCBI Taxonomy" id="660469"/>
    <lineage>
        <taxon>Eukaryota</taxon>
        <taxon>Fungi</taxon>
        <taxon>Dikarya</taxon>
        <taxon>Ascomycota</taxon>
        <taxon>Pezizomycotina</taxon>
        <taxon>Sordariomycetes</taxon>
        <taxon>Sordariomycetidae</taxon>
        <taxon>Diaporthales</taxon>
        <taxon>Cryphonectriaceae</taxon>
        <taxon>Cryphonectria-Endothia species complex</taxon>
        <taxon>Cryphonectria</taxon>
    </lineage>
</organism>